<gene>
    <name evidence="3" type="ORF">EV215_0055</name>
</gene>
<keyword evidence="4" id="KW-1185">Reference proteome</keyword>
<dbReference type="Pfam" id="PF22052">
    <property type="entry name" value="DUF6937"/>
    <property type="match status" value="1"/>
</dbReference>
<evidence type="ECO:0000313" key="3">
    <source>
        <dbReference type="EMBL" id="TDT72267.1"/>
    </source>
</evidence>
<evidence type="ECO:0000313" key="4">
    <source>
        <dbReference type="Proteomes" id="UP000294678"/>
    </source>
</evidence>
<dbReference type="EMBL" id="SOBG01000001">
    <property type="protein sequence ID" value="TDT72267.1"/>
    <property type="molecule type" value="Genomic_DNA"/>
</dbReference>
<dbReference type="RefSeq" id="WP_134111799.1">
    <property type="nucleotide sequence ID" value="NZ_SOBG01000001.1"/>
</dbReference>
<reference evidence="3 4" key="1">
    <citation type="submission" date="2019-03" db="EMBL/GenBank/DDBJ databases">
        <title>Genomic Encyclopedia of Type Strains, Phase IV (KMG-IV): sequencing the most valuable type-strain genomes for metagenomic binning, comparative biology and taxonomic classification.</title>
        <authorList>
            <person name="Goeker M."/>
        </authorList>
    </citation>
    <scope>NUCLEOTIDE SEQUENCE [LARGE SCALE GENOMIC DNA]</scope>
    <source>
        <strain evidence="3 4">DSM 100055</strain>
    </source>
</reference>
<organism evidence="3 4">
    <name type="scientific">Hypnocyclicus thermotrophus</name>
    <dbReference type="NCBI Taxonomy" id="1627895"/>
    <lineage>
        <taxon>Bacteria</taxon>
        <taxon>Fusobacteriati</taxon>
        <taxon>Fusobacteriota</taxon>
        <taxon>Fusobacteriia</taxon>
        <taxon>Fusobacteriales</taxon>
        <taxon>Fusobacteriaceae</taxon>
        <taxon>Hypnocyclicus</taxon>
    </lineage>
</organism>
<dbReference type="AlphaFoldDB" id="A0AA46I6F2"/>
<feature type="domain" description="DUF6937" evidence="1">
    <location>
        <begin position="5"/>
        <end position="229"/>
    </location>
</feature>
<comment type="caution">
    <text evidence="3">The sequence shown here is derived from an EMBL/GenBank/DDBJ whole genome shotgun (WGS) entry which is preliminary data.</text>
</comment>
<sequence>MSNKIFGNEISDKVVKKALKKQKSYIKKFGDDRDKNYKLKVKDIESLDNINLKNIVISNEGKEIEKEKGIIIGNIRMGFGHYRIAMAIASAANAMGYIPYWFDLLSFKEANSSKIISHLNDLYSLGSRLSQKSKLFNKFYWEKVTTDGFKSIEYNFIDQKMTELMTSIYNNLDKNIPYIATHVWNAQTAIHSGMKKVINVIPDNFPLGLHLAEGSLHTLQTPSSYMGYRALIDMSKKNRLKEIPSSDIKYTGHYVDHELVENIEIDCKARLKRIENGENRRVLISIGGAGAQQGIVENIIRYMLEDIKNEKVALFINLGDHKNVWENIEKNIKGIEILAKKYFNKYNEVKDLSNILKTEEAKGLYVIYNENIFEAVYSTNILMRDADIFITKPSELSFYPVPKLLIERVGGHEAWGAIRSSEVGDGTIECRNLAQTLQFLELMLKENDLLELMCNAIIKNKKIGIYNGAYEVVKLAIKK</sequence>
<accession>A0AA46I6F2</accession>
<dbReference type="Proteomes" id="UP000294678">
    <property type="component" value="Unassembled WGS sequence"/>
</dbReference>
<feature type="domain" description="DUF6938" evidence="2">
    <location>
        <begin position="243"/>
        <end position="476"/>
    </location>
</feature>
<proteinExistence type="predicted"/>
<dbReference type="InterPro" id="IPR054217">
    <property type="entry name" value="DUF6937"/>
</dbReference>
<name>A0AA46I6F2_9FUSO</name>
<protein>
    <submittedName>
        <fullName evidence="3">Uncharacterized protein</fullName>
    </submittedName>
</protein>
<dbReference type="Pfam" id="PF22053">
    <property type="entry name" value="DUF6938"/>
    <property type="match status" value="1"/>
</dbReference>
<evidence type="ECO:0000259" key="1">
    <source>
        <dbReference type="Pfam" id="PF22052"/>
    </source>
</evidence>
<dbReference type="InterPro" id="IPR054218">
    <property type="entry name" value="DUF6938"/>
</dbReference>
<evidence type="ECO:0000259" key="2">
    <source>
        <dbReference type="Pfam" id="PF22053"/>
    </source>
</evidence>